<dbReference type="AlphaFoldDB" id="A0A2T0AVB3"/>
<evidence type="ECO:0000256" key="1">
    <source>
        <dbReference type="SAM" id="MobiDB-lite"/>
    </source>
</evidence>
<feature type="region of interest" description="Disordered" evidence="1">
    <location>
        <begin position="47"/>
        <end position="69"/>
    </location>
</feature>
<accession>A0A2T0AVB3</accession>
<protein>
    <submittedName>
        <fullName evidence="2">Uncharacterized protein</fullName>
    </submittedName>
</protein>
<evidence type="ECO:0000313" key="3">
    <source>
        <dbReference type="Proteomes" id="UP000238415"/>
    </source>
</evidence>
<proteinExistence type="predicted"/>
<organism evidence="2 3">
    <name type="scientific">Neomoorella humiferrea</name>
    <dbReference type="NCBI Taxonomy" id="676965"/>
    <lineage>
        <taxon>Bacteria</taxon>
        <taxon>Bacillati</taxon>
        <taxon>Bacillota</taxon>
        <taxon>Clostridia</taxon>
        <taxon>Neomoorellales</taxon>
        <taxon>Neomoorellaceae</taxon>
        <taxon>Neomoorella</taxon>
    </lineage>
</organism>
<dbReference type="RefSeq" id="WP_106004833.1">
    <property type="nucleotide sequence ID" value="NZ_CP136419.1"/>
</dbReference>
<dbReference type="Proteomes" id="UP000238415">
    <property type="component" value="Unassembled WGS sequence"/>
</dbReference>
<dbReference type="OrthoDB" id="1808310at2"/>
<keyword evidence="3" id="KW-1185">Reference proteome</keyword>
<reference evidence="2 3" key="1">
    <citation type="submission" date="2018-03" db="EMBL/GenBank/DDBJ databases">
        <title>Genome sequence of Moorella humiferrea DSM 23265.</title>
        <authorList>
            <person name="Poehlein A."/>
            <person name="Daniel R."/>
        </authorList>
    </citation>
    <scope>NUCLEOTIDE SEQUENCE [LARGE SCALE GENOMIC DNA]</scope>
    <source>
        <strain evidence="2 3">DSM 23265</strain>
    </source>
</reference>
<dbReference type="EMBL" id="PVXM01000008">
    <property type="protein sequence ID" value="PRR74506.1"/>
    <property type="molecule type" value="Genomic_DNA"/>
</dbReference>
<evidence type="ECO:0000313" key="2">
    <source>
        <dbReference type="EMBL" id="PRR74506.1"/>
    </source>
</evidence>
<sequence>MFDKLAERLSQSETGLAALTNLLAAMVQAGRDTAALEAAIARALGVGPGEASQPDRQAQPAQPAQGDDGLETGIFHVLEVRESRPGVVRAYCQAEDGGKQAVFAKNGNSRALAGAVGRQVTVKYRRGDKGLIAVEVRPVA</sequence>
<gene>
    <name evidence="2" type="ORF">MOHU_08190</name>
</gene>
<name>A0A2T0AVB3_9FIRM</name>
<feature type="compositionally biased region" description="Low complexity" evidence="1">
    <location>
        <begin position="54"/>
        <end position="67"/>
    </location>
</feature>
<comment type="caution">
    <text evidence="2">The sequence shown here is derived from an EMBL/GenBank/DDBJ whole genome shotgun (WGS) entry which is preliminary data.</text>
</comment>